<dbReference type="GO" id="GO:0003677">
    <property type="term" value="F:DNA binding"/>
    <property type="evidence" value="ECO:0007669"/>
    <property type="project" value="UniProtKB-KW"/>
</dbReference>
<protein>
    <submittedName>
        <fullName evidence="4">Integration host factor subunit alpha</fullName>
    </submittedName>
</protein>
<keyword evidence="5" id="KW-1185">Reference proteome</keyword>
<dbReference type="AlphaFoldDB" id="A0A7W0HJC1"/>
<comment type="similarity">
    <text evidence="1 3">Belongs to the bacterial histone-like protein family.</text>
</comment>
<dbReference type="GO" id="GO:0030527">
    <property type="term" value="F:structural constituent of chromatin"/>
    <property type="evidence" value="ECO:0007669"/>
    <property type="project" value="InterPro"/>
</dbReference>
<evidence type="ECO:0000313" key="4">
    <source>
        <dbReference type="EMBL" id="MBA2880039.1"/>
    </source>
</evidence>
<evidence type="ECO:0000256" key="3">
    <source>
        <dbReference type="RuleBase" id="RU003939"/>
    </source>
</evidence>
<dbReference type="PRINTS" id="PR01727">
    <property type="entry name" value="DNABINDINGHU"/>
</dbReference>
<evidence type="ECO:0000256" key="1">
    <source>
        <dbReference type="ARBA" id="ARBA00010529"/>
    </source>
</evidence>
<accession>A0A7W0HJC1</accession>
<sequence>MFTLQARRIYDPEKNKIIAQINDLGFSKKKSTELFKTLLEVIKNSLEYGEDVLVSGFGKFQARDKAFKRGRNPATGEAMVLDAPKMVTFRPSL</sequence>
<dbReference type="RefSeq" id="WP_181549710.1">
    <property type="nucleotide sequence ID" value="NZ_JACDUS010000001.1"/>
</dbReference>
<dbReference type="PANTHER" id="PTHR33175">
    <property type="entry name" value="DNA-BINDING PROTEIN HU"/>
    <property type="match status" value="1"/>
</dbReference>
<evidence type="ECO:0000313" key="5">
    <source>
        <dbReference type="Proteomes" id="UP000525298"/>
    </source>
</evidence>
<name>A0A7W0HJC1_9BACT</name>
<dbReference type="EMBL" id="JACDUS010000001">
    <property type="protein sequence ID" value="MBA2880039.1"/>
    <property type="molecule type" value="Genomic_DNA"/>
</dbReference>
<comment type="caution">
    <text evidence="4">The sequence shown here is derived from an EMBL/GenBank/DDBJ whole genome shotgun (WGS) entry which is preliminary data.</text>
</comment>
<dbReference type="InterPro" id="IPR010992">
    <property type="entry name" value="IHF-like_DNA-bd_dom_sf"/>
</dbReference>
<dbReference type="Pfam" id="PF00216">
    <property type="entry name" value="Bac_DNA_binding"/>
    <property type="match status" value="1"/>
</dbReference>
<dbReference type="Proteomes" id="UP000525298">
    <property type="component" value="Unassembled WGS sequence"/>
</dbReference>
<gene>
    <name evidence="4" type="ORF">HNR65_000346</name>
</gene>
<dbReference type="PANTHER" id="PTHR33175:SF2">
    <property type="entry name" value="INTEGRATION HOST FACTOR SUBUNIT ALPHA"/>
    <property type="match status" value="1"/>
</dbReference>
<dbReference type="InterPro" id="IPR000119">
    <property type="entry name" value="Hist_DNA-bd"/>
</dbReference>
<dbReference type="SMART" id="SM00411">
    <property type="entry name" value="BHL"/>
    <property type="match status" value="1"/>
</dbReference>
<organism evidence="4 5">
    <name type="scientific">Desulfosalsimonas propionicica</name>
    <dbReference type="NCBI Taxonomy" id="332175"/>
    <lineage>
        <taxon>Bacteria</taxon>
        <taxon>Pseudomonadati</taxon>
        <taxon>Thermodesulfobacteriota</taxon>
        <taxon>Desulfobacteria</taxon>
        <taxon>Desulfobacterales</taxon>
        <taxon>Desulfosalsimonadaceae</taxon>
        <taxon>Desulfosalsimonas</taxon>
    </lineage>
</organism>
<dbReference type="GO" id="GO:0005829">
    <property type="term" value="C:cytosol"/>
    <property type="evidence" value="ECO:0007669"/>
    <property type="project" value="TreeGrafter"/>
</dbReference>
<proteinExistence type="inferred from homology"/>
<reference evidence="4 5" key="1">
    <citation type="submission" date="2020-07" db="EMBL/GenBank/DDBJ databases">
        <title>Genomic Encyclopedia of Type Strains, Phase IV (KMG-IV): sequencing the most valuable type-strain genomes for metagenomic binning, comparative biology and taxonomic classification.</title>
        <authorList>
            <person name="Goeker M."/>
        </authorList>
    </citation>
    <scope>NUCLEOTIDE SEQUENCE [LARGE SCALE GENOMIC DNA]</scope>
    <source>
        <strain evidence="4 5">DSM 17721</strain>
    </source>
</reference>
<evidence type="ECO:0000256" key="2">
    <source>
        <dbReference type="ARBA" id="ARBA00023125"/>
    </source>
</evidence>
<dbReference type="Gene3D" id="4.10.520.10">
    <property type="entry name" value="IHF-like DNA-binding proteins"/>
    <property type="match status" value="1"/>
</dbReference>
<dbReference type="SUPFAM" id="SSF47729">
    <property type="entry name" value="IHF-like DNA-binding proteins"/>
    <property type="match status" value="1"/>
</dbReference>
<keyword evidence="2" id="KW-0238">DNA-binding</keyword>